<reference evidence="9" key="1">
    <citation type="journal article" date="2019" name="Int. J. Syst. Evol. Microbiol.">
        <title>The Global Catalogue of Microorganisms (GCM) 10K type strain sequencing project: providing services to taxonomists for standard genome sequencing and annotation.</title>
        <authorList>
            <consortium name="The Broad Institute Genomics Platform"/>
            <consortium name="The Broad Institute Genome Sequencing Center for Infectious Disease"/>
            <person name="Wu L."/>
            <person name="Ma J."/>
        </authorList>
    </citation>
    <scope>NUCLEOTIDE SEQUENCE [LARGE SCALE GENOMIC DNA]</scope>
    <source>
        <strain evidence="9">CGMCC 1.12237</strain>
    </source>
</reference>
<feature type="chain" id="PRO_5046517652" evidence="7">
    <location>
        <begin position="21"/>
        <end position="449"/>
    </location>
</feature>
<evidence type="ECO:0000256" key="7">
    <source>
        <dbReference type="SAM" id="SignalP"/>
    </source>
</evidence>
<name>A0ABW0LI13_9BACI</name>
<feature type="region of interest" description="Disordered" evidence="6">
    <location>
        <begin position="26"/>
        <end position="45"/>
    </location>
</feature>
<dbReference type="SUPFAM" id="SSF53850">
    <property type="entry name" value="Periplasmic binding protein-like II"/>
    <property type="match status" value="1"/>
</dbReference>
<keyword evidence="1" id="KW-1003">Cell membrane</keyword>
<proteinExistence type="predicted"/>
<sequence length="449" mass="51240">MNKKFSVFIFSIIFVLVLSACSGKKDTSGPNNGGNEDDSNEQDKIPYLHDSSLEGEITFWSWDDMFEEVIVEFNKVYPNIKVNFTRPDALEDKLQTTIAAGSGAPDVSHVMDISRFGAPGLLEDLLDPRYDMGRYKELTAPYVWERWMSLDGKRLLAPAWDIGPGVFYYREDIYEQMGLPSDPEELGEFLQDPENVFQAAQTLAANDIYMYEYRDSPAIQYGDALGYFDKDLNYTRNTERMVELLDLVKRGVQIGWAPQTSVLWGEEGKQMLRQGKVASFPAASNAARNLADIVPEQEGKWRVTKMPLGVSASLVSSSFVIPAQSQNKDAAFAFLEFITFDESAWKIYVERAVQSSWKQITSLPWYQEYQNEYLGGQKEFAFYDTLVDDIPIRRYTPLDGPAWPLYIDKINESIDKNIDSRTILQQIEDNTMKQLGPELEKLKQEYGIE</sequence>
<keyword evidence="3" id="KW-0472">Membrane</keyword>
<keyword evidence="9" id="KW-1185">Reference proteome</keyword>
<keyword evidence="2 7" id="KW-0732">Signal</keyword>
<dbReference type="EMBL" id="JBHSMC010000010">
    <property type="protein sequence ID" value="MFC5464622.1"/>
    <property type="molecule type" value="Genomic_DNA"/>
</dbReference>
<evidence type="ECO:0000256" key="1">
    <source>
        <dbReference type="ARBA" id="ARBA00022475"/>
    </source>
</evidence>
<dbReference type="InterPro" id="IPR050490">
    <property type="entry name" value="Bact_solute-bd_prot1"/>
</dbReference>
<dbReference type="PANTHER" id="PTHR43649">
    <property type="entry name" value="ARABINOSE-BINDING PROTEIN-RELATED"/>
    <property type="match status" value="1"/>
</dbReference>
<dbReference type="InterPro" id="IPR006059">
    <property type="entry name" value="SBP"/>
</dbReference>
<dbReference type="RefSeq" id="WP_382349723.1">
    <property type="nucleotide sequence ID" value="NZ_JBHSMC010000010.1"/>
</dbReference>
<keyword evidence="5" id="KW-0449">Lipoprotein</keyword>
<evidence type="ECO:0000313" key="9">
    <source>
        <dbReference type="Proteomes" id="UP001596147"/>
    </source>
</evidence>
<feature type="signal peptide" evidence="7">
    <location>
        <begin position="1"/>
        <end position="20"/>
    </location>
</feature>
<dbReference type="Proteomes" id="UP001596147">
    <property type="component" value="Unassembled WGS sequence"/>
</dbReference>
<accession>A0ABW0LI13</accession>
<organism evidence="8 9">
    <name type="scientific">Lederbergia graminis</name>
    <dbReference type="NCBI Taxonomy" id="735518"/>
    <lineage>
        <taxon>Bacteria</taxon>
        <taxon>Bacillati</taxon>
        <taxon>Bacillota</taxon>
        <taxon>Bacilli</taxon>
        <taxon>Bacillales</taxon>
        <taxon>Bacillaceae</taxon>
        <taxon>Lederbergia</taxon>
    </lineage>
</organism>
<dbReference type="Pfam" id="PF01547">
    <property type="entry name" value="SBP_bac_1"/>
    <property type="match status" value="1"/>
</dbReference>
<evidence type="ECO:0000256" key="2">
    <source>
        <dbReference type="ARBA" id="ARBA00022729"/>
    </source>
</evidence>
<dbReference type="PANTHER" id="PTHR43649:SF33">
    <property type="entry name" value="POLYGALACTURONAN_RHAMNOGALACTURONAN-BINDING PROTEIN YTCQ"/>
    <property type="match status" value="1"/>
</dbReference>
<comment type="caution">
    <text evidence="8">The sequence shown here is derived from an EMBL/GenBank/DDBJ whole genome shotgun (WGS) entry which is preliminary data.</text>
</comment>
<evidence type="ECO:0000313" key="8">
    <source>
        <dbReference type="EMBL" id="MFC5464622.1"/>
    </source>
</evidence>
<evidence type="ECO:0000256" key="3">
    <source>
        <dbReference type="ARBA" id="ARBA00023136"/>
    </source>
</evidence>
<evidence type="ECO:0000256" key="4">
    <source>
        <dbReference type="ARBA" id="ARBA00023139"/>
    </source>
</evidence>
<keyword evidence="4" id="KW-0564">Palmitate</keyword>
<evidence type="ECO:0000256" key="5">
    <source>
        <dbReference type="ARBA" id="ARBA00023288"/>
    </source>
</evidence>
<dbReference type="PROSITE" id="PS51257">
    <property type="entry name" value="PROKAR_LIPOPROTEIN"/>
    <property type="match status" value="1"/>
</dbReference>
<dbReference type="Gene3D" id="3.40.190.10">
    <property type="entry name" value="Periplasmic binding protein-like II"/>
    <property type="match status" value="1"/>
</dbReference>
<protein>
    <submittedName>
        <fullName evidence="8">ABC transporter substrate-binding protein</fullName>
    </submittedName>
</protein>
<gene>
    <name evidence="8" type="ORF">ACFPM4_07640</name>
</gene>
<evidence type="ECO:0000256" key="6">
    <source>
        <dbReference type="SAM" id="MobiDB-lite"/>
    </source>
</evidence>